<organism evidence="1 2">
    <name type="scientific">Paraburkholderia caribensis</name>
    <dbReference type="NCBI Taxonomy" id="75105"/>
    <lineage>
        <taxon>Bacteria</taxon>
        <taxon>Pseudomonadati</taxon>
        <taxon>Pseudomonadota</taxon>
        <taxon>Betaproteobacteria</taxon>
        <taxon>Burkholderiales</taxon>
        <taxon>Burkholderiaceae</taxon>
        <taxon>Paraburkholderia</taxon>
    </lineage>
</organism>
<keyword evidence="2" id="KW-1185">Reference proteome</keyword>
<name>A0ABV0E9K9_9BURK</name>
<protein>
    <recommendedName>
        <fullName evidence="3">Transposase</fullName>
    </recommendedName>
</protein>
<sequence>MTRLQQRHAITALIVAVKGGIEELQCRRYLAAYASIPSPT</sequence>
<evidence type="ECO:0000313" key="2">
    <source>
        <dbReference type="Proteomes" id="UP001462961"/>
    </source>
</evidence>
<evidence type="ECO:0008006" key="3">
    <source>
        <dbReference type="Google" id="ProtNLM"/>
    </source>
</evidence>
<dbReference type="RefSeq" id="WP_267896366.1">
    <property type="nucleotide sequence ID" value="NZ_JAKUCO010000053.1"/>
</dbReference>
<evidence type="ECO:0000313" key="1">
    <source>
        <dbReference type="EMBL" id="MEO1758735.1"/>
    </source>
</evidence>
<proteinExistence type="predicted"/>
<reference evidence="1 2" key="1">
    <citation type="submission" date="2024-01" db="EMBL/GenBank/DDBJ databases">
        <title>The diversity of rhizobia nodulating Mimosa spp. in eleven states of Brazil covering several biomes is determined by host plant, location, and edaphic factors.</title>
        <authorList>
            <person name="Rouws L."/>
            <person name="Barauna A."/>
            <person name="Beukes C."/>
            <person name="De Faria S.M."/>
            <person name="Gross E."/>
            <person name="Dos Reis Junior F.B."/>
            <person name="Simon M."/>
            <person name="Maluk M."/>
            <person name="Odee D.W."/>
            <person name="Kenicer G."/>
            <person name="Young J.P.W."/>
            <person name="Reis V.M."/>
            <person name="Zilli J."/>
            <person name="James E.K."/>
        </authorList>
    </citation>
    <scope>NUCLEOTIDE SEQUENCE [LARGE SCALE GENOMIC DNA]</scope>
    <source>
        <strain evidence="1 2">JHI1651</strain>
    </source>
</reference>
<comment type="caution">
    <text evidence="1">The sequence shown here is derived from an EMBL/GenBank/DDBJ whole genome shotgun (WGS) entry which is preliminary data.</text>
</comment>
<dbReference type="Proteomes" id="UP001462961">
    <property type="component" value="Unassembled WGS sequence"/>
</dbReference>
<gene>
    <name evidence="1" type="ORF">VOI32_33010</name>
</gene>
<accession>A0ABV0E9K9</accession>
<dbReference type="EMBL" id="JAYLVJ010000060">
    <property type="protein sequence ID" value="MEO1758735.1"/>
    <property type="molecule type" value="Genomic_DNA"/>
</dbReference>